<feature type="domain" description="Peptidase C1A papain C-terminal" evidence="2">
    <location>
        <begin position="14"/>
        <end position="57"/>
    </location>
</feature>
<evidence type="ECO:0000256" key="1">
    <source>
        <dbReference type="SAM" id="MobiDB-lite"/>
    </source>
</evidence>
<accession>W9RHY2</accession>
<dbReference type="InterPro" id="IPR038765">
    <property type="entry name" value="Papain-like_cys_pep_sf"/>
</dbReference>
<dbReference type="EMBL" id="KE344767">
    <property type="protein sequence ID" value="EXB78094.1"/>
    <property type="molecule type" value="Genomic_DNA"/>
</dbReference>
<organism evidence="3 4">
    <name type="scientific">Morus notabilis</name>
    <dbReference type="NCBI Taxonomy" id="981085"/>
    <lineage>
        <taxon>Eukaryota</taxon>
        <taxon>Viridiplantae</taxon>
        <taxon>Streptophyta</taxon>
        <taxon>Embryophyta</taxon>
        <taxon>Tracheophyta</taxon>
        <taxon>Spermatophyta</taxon>
        <taxon>Magnoliopsida</taxon>
        <taxon>eudicotyledons</taxon>
        <taxon>Gunneridae</taxon>
        <taxon>Pentapetalae</taxon>
        <taxon>rosids</taxon>
        <taxon>fabids</taxon>
        <taxon>Rosales</taxon>
        <taxon>Moraceae</taxon>
        <taxon>Moreae</taxon>
        <taxon>Morus</taxon>
    </lineage>
</organism>
<gene>
    <name evidence="3" type="ORF">L484_004795</name>
</gene>
<proteinExistence type="predicted"/>
<dbReference type="GO" id="GO:0006508">
    <property type="term" value="P:proteolysis"/>
    <property type="evidence" value="ECO:0007669"/>
    <property type="project" value="InterPro"/>
</dbReference>
<dbReference type="GO" id="GO:0008234">
    <property type="term" value="F:cysteine-type peptidase activity"/>
    <property type="evidence" value="ECO:0007669"/>
    <property type="project" value="InterPro"/>
</dbReference>
<evidence type="ECO:0000259" key="2">
    <source>
        <dbReference type="Pfam" id="PF00112"/>
    </source>
</evidence>
<reference evidence="4" key="1">
    <citation type="submission" date="2013-01" db="EMBL/GenBank/DDBJ databases">
        <title>Draft Genome Sequence of a Mulberry Tree, Morus notabilis C.K. Schneid.</title>
        <authorList>
            <person name="He N."/>
            <person name="Zhao S."/>
        </authorList>
    </citation>
    <scope>NUCLEOTIDE SEQUENCE</scope>
</reference>
<dbReference type="AlphaFoldDB" id="W9RHY2"/>
<dbReference type="Gene3D" id="3.90.70.10">
    <property type="entry name" value="Cysteine proteinases"/>
    <property type="match status" value="1"/>
</dbReference>
<dbReference type="InterPro" id="IPR000668">
    <property type="entry name" value="Peptidase_C1A_C"/>
</dbReference>
<feature type="region of interest" description="Disordered" evidence="1">
    <location>
        <begin position="111"/>
        <end position="163"/>
    </location>
</feature>
<sequence length="163" mass="17751">MKKHRPINQCETAGVTQITTGKLISLSEQEILDCNTEPMDQGCEGGLILDAFRVHNTTKRRHHFRSQLGRYPLIFGDNVGISPQANSHHHYSHTTTPIFTATIPHAPLAVTSTASPRRPPSPASNSQPSPSPTSHDQPSPVPATIAQPNHHRPLVGNLKGKET</sequence>
<dbReference type="Pfam" id="PF00112">
    <property type="entry name" value="Peptidase_C1"/>
    <property type="match status" value="1"/>
</dbReference>
<name>W9RHY2_9ROSA</name>
<protein>
    <submittedName>
        <fullName evidence="3">Cysteine proteinase 3</fullName>
    </submittedName>
</protein>
<keyword evidence="4" id="KW-1185">Reference proteome</keyword>
<evidence type="ECO:0000313" key="4">
    <source>
        <dbReference type="Proteomes" id="UP000030645"/>
    </source>
</evidence>
<dbReference type="SUPFAM" id="SSF54001">
    <property type="entry name" value="Cysteine proteinases"/>
    <property type="match status" value="1"/>
</dbReference>
<dbReference type="Proteomes" id="UP000030645">
    <property type="component" value="Unassembled WGS sequence"/>
</dbReference>
<evidence type="ECO:0000313" key="3">
    <source>
        <dbReference type="EMBL" id="EXB78094.1"/>
    </source>
</evidence>
<dbReference type="STRING" id="981085.W9RHY2"/>
<feature type="compositionally biased region" description="Low complexity" evidence="1">
    <location>
        <begin position="123"/>
        <end position="134"/>
    </location>
</feature>